<dbReference type="EMBL" id="JBHEZY010000001">
    <property type="protein sequence ID" value="MFC1429481.1"/>
    <property type="molecule type" value="Genomic_DNA"/>
</dbReference>
<evidence type="ECO:0000313" key="1">
    <source>
        <dbReference type="EMBL" id="MFC1429481.1"/>
    </source>
</evidence>
<protein>
    <submittedName>
        <fullName evidence="1">Uncharacterized protein</fullName>
    </submittedName>
</protein>
<gene>
    <name evidence="1" type="ORF">ACEZDB_02260</name>
</gene>
<evidence type="ECO:0000313" key="2">
    <source>
        <dbReference type="Proteomes" id="UP001592530"/>
    </source>
</evidence>
<dbReference type="Proteomes" id="UP001592530">
    <property type="component" value="Unassembled WGS sequence"/>
</dbReference>
<name>A0ABV6WU07_9ACTN</name>
<accession>A0ABV6WU07</accession>
<dbReference type="RefSeq" id="WP_380548112.1">
    <property type="nucleotide sequence ID" value="NZ_JBHEZY010000001.1"/>
</dbReference>
<sequence>MDVIEASAGELTIRLSRDEATIINNALNELCNGFNISDTELETRIGTSRADIRALLSEVNAAIPA</sequence>
<organism evidence="1 2">
    <name type="scientific">Streptacidiphilus alkalitolerans</name>
    <dbReference type="NCBI Taxonomy" id="3342712"/>
    <lineage>
        <taxon>Bacteria</taxon>
        <taxon>Bacillati</taxon>
        <taxon>Actinomycetota</taxon>
        <taxon>Actinomycetes</taxon>
        <taxon>Kitasatosporales</taxon>
        <taxon>Streptomycetaceae</taxon>
        <taxon>Streptacidiphilus</taxon>
    </lineage>
</organism>
<reference evidence="1 2" key="1">
    <citation type="submission" date="2024-09" db="EMBL/GenBank/DDBJ databases">
        <authorList>
            <person name="Lee S.D."/>
        </authorList>
    </citation>
    <scope>NUCLEOTIDE SEQUENCE [LARGE SCALE GENOMIC DNA]</scope>
    <source>
        <strain evidence="1 2">N1-3</strain>
    </source>
</reference>
<comment type="caution">
    <text evidence="1">The sequence shown here is derived from an EMBL/GenBank/DDBJ whole genome shotgun (WGS) entry which is preliminary data.</text>
</comment>
<proteinExistence type="predicted"/>